<dbReference type="PANTHER" id="PTHR43544:SF12">
    <property type="entry name" value="NAD(P)-BINDING ROSSMANN-FOLD SUPERFAMILY PROTEIN"/>
    <property type="match status" value="1"/>
</dbReference>
<accession>A0AAW7QZG8</accession>
<dbReference type="Gene3D" id="3.40.50.720">
    <property type="entry name" value="NAD(P)-binding Rossmann-like Domain"/>
    <property type="match status" value="1"/>
</dbReference>
<evidence type="ECO:0000313" key="4">
    <source>
        <dbReference type="Proteomes" id="UP001169492"/>
    </source>
</evidence>
<dbReference type="GO" id="GO:0005737">
    <property type="term" value="C:cytoplasm"/>
    <property type="evidence" value="ECO:0007669"/>
    <property type="project" value="TreeGrafter"/>
</dbReference>
<dbReference type="PRINTS" id="PR00081">
    <property type="entry name" value="GDHRDH"/>
</dbReference>
<sequence length="238" mass="26108">MTTDEQSHVLIIGASGGVGKALVEHYLNQDWRVTAWSRNPIEVTHDALSCVQVQGYQPAQISDALAELDDVQGVISTLGVLHNDDFMPEKQLDAVNAEQLQASFQVNAILPILLLQQLLPKLPRKQPAFWVQLSAKVGSITDNYLGGWYSYRASKAALNMLLKTASVELGRSHKKLVIAAIHPGTTDTQLSKPFQERLPQDKLYSPAKSASRIAAVIADLTTDDSGKLLHWDGTELPY</sequence>
<dbReference type="EMBL" id="JAGGJC010000002">
    <property type="protein sequence ID" value="MDN7129705.1"/>
    <property type="molecule type" value="Genomic_DNA"/>
</dbReference>
<dbReference type="InterPro" id="IPR036291">
    <property type="entry name" value="NAD(P)-bd_dom_sf"/>
</dbReference>
<dbReference type="SUPFAM" id="SSF51735">
    <property type="entry name" value="NAD(P)-binding Rossmann-fold domains"/>
    <property type="match status" value="1"/>
</dbReference>
<gene>
    <name evidence="1" type="ORF">J6I90_08000</name>
    <name evidence="2" type="ORF">J6I92_07455</name>
</gene>
<proteinExistence type="predicted"/>
<dbReference type="EMBL" id="JAGGJB010000004">
    <property type="protein sequence ID" value="MDN7124821.1"/>
    <property type="molecule type" value="Genomic_DNA"/>
</dbReference>
<dbReference type="AlphaFoldDB" id="A0AAW7QZG8"/>
<dbReference type="RefSeq" id="WP_301774628.1">
    <property type="nucleotide sequence ID" value="NZ_JAGGJB010000004.1"/>
</dbReference>
<keyword evidence="3" id="KW-1185">Reference proteome</keyword>
<evidence type="ECO:0000313" key="3">
    <source>
        <dbReference type="Proteomes" id="UP001169491"/>
    </source>
</evidence>
<dbReference type="GO" id="GO:0016491">
    <property type="term" value="F:oxidoreductase activity"/>
    <property type="evidence" value="ECO:0007669"/>
    <property type="project" value="TreeGrafter"/>
</dbReference>
<comment type="caution">
    <text evidence="1">The sequence shown here is derived from an EMBL/GenBank/DDBJ whole genome shotgun (WGS) entry which is preliminary data.</text>
</comment>
<evidence type="ECO:0000313" key="1">
    <source>
        <dbReference type="EMBL" id="MDN7124821.1"/>
    </source>
</evidence>
<protein>
    <submittedName>
        <fullName evidence="1">SDR family NAD(P)-dependent oxidoreductase</fullName>
    </submittedName>
</protein>
<reference evidence="3 4" key="1">
    <citation type="submission" date="2021-03" db="EMBL/GenBank/DDBJ databases">
        <title>Pseudidiomarina terrestris, a new bacterium isolated from saline soil.</title>
        <authorList>
            <person name="Galisteo C."/>
            <person name="De La Haba R."/>
            <person name="Sanchez-Porro C."/>
            <person name="Ventosa A."/>
        </authorList>
    </citation>
    <scope>NUCLEOTIDE SEQUENCE [LARGE SCALE GENOMIC DNA]</scope>
    <source>
        <strain evidence="1 4">1APP75-32.1</strain>
        <strain evidence="3">1APR75-15</strain>
        <strain evidence="2">1ASR75-15</strain>
    </source>
</reference>
<dbReference type="InterPro" id="IPR002347">
    <property type="entry name" value="SDR_fam"/>
</dbReference>
<dbReference type="Proteomes" id="UP001169492">
    <property type="component" value="Unassembled WGS sequence"/>
</dbReference>
<evidence type="ECO:0000313" key="2">
    <source>
        <dbReference type="EMBL" id="MDN7129705.1"/>
    </source>
</evidence>
<organism evidence="1 4">
    <name type="scientific">Pseudidiomarina terrestris</name>
    <dbReference type="NCBI Taxonomy" id="2820060"/>
    <lineage>
        <taxon>Bacteria</taxon>
        <taxon>Pseudomonadati</taxon>
        <taxon>Pseudomonadota</taxon>
        <taxon>Gammaproteobacteria</taxon>
        <taxon>Alteromonadales</taxon>
        <taxon>Idiomarinaceae</taxon>
        <taxon>Pseudidiomarina</taxon>
    </lineage>
</organism>
<dbReference type="InterPro" id="IPR051468">
    <property type="entry name" value="Fungal_SecMetab_SDRs"/>
</dbReference>
<dbReference type="PANTHER" id="PTHR43544">
    <property type="entry name" value="SHORT-CHAIN DEHYDROGENASE/REDUCTASE"/>
    <property type="match status" value="1"/>
</dbReference>
<dbReference type="Pfam" id="PF00106">
    <property type="entry name" value="adh_short"/>
    <property type="match status" value="1"/>
</dbReference>
<name>A0AAW7QZG8_9GAMM</name>
<dbReference type="Proteomes" id="UP001169491">
    <property type="component" value="Unassembled WGS sequence"/>
</dbReference>